<protein>
    <submittedName>
        <fullName evidence="3">Uncharacterized protein</fullName>
    </submittedName>
</protein>
<reference evidence="3 4" key="1">
    <citation type="journal article" date="2016" name="Nat. Commun.">
        <title>Thousands of microbial genomes shed light on interconnected biogeochemical processes in an aquifer system.</title>
        <authorList>
            <person name="Anantharaman K."/>
            <person name="Brown C.T."/>
            <person name="Hug L.A."/>
            <person name="Sharon I."/>
            <person name="Castelle C.J."/>
            <person name="Probst A.J."/>
            <person name="Thomas B.C."/>
            <person name="Singh A."/>
            <person name="Wilkins M.J."/>
            <person name="Karaoz U."/>
            <person name="Brodie E.L."/>
            <person name="Williams K.H."/>
            <person name="Hubbard S.S."/>
            <person name="Banfield J.F."/>
        </authorList>
    </citation>
    <scope>NUCLEOTIDE SEQUENCE [LARGE SCALE GENOMIC DNA]</scope>
</reference>
<evidence type="ECO:0000256" key="1">
    <source>
        <dbReference type="SAM" id="MobiDB-lite"/>
    </source>
</evidence>
<name>A0A1F4USC2_UNCKA</name>
<comment type="caution">
    <text evidence="3">The sequence shown here is derived from an EMBL/GenBank/DDBJ whole genome shotgun (WGS) entry which is preliminary data.</text>
</comment>
<dbReference type="AlphaFoldDB" id="A0A1F4USC2"/>
<dbReference type="Proteomes" id="UP000176608">
    <property type="component" value="Unassembled WGS sequence"/>
</dbReference>
<feature type="transmembrane region" description="Helical" evidence="2">
    <location>
        <begin position="86"/>
        <end position="107"/>
    </location>
</feature>
<evidence type="ECO:0000313" key="4">
    <source>
        <dbReference type="Proteomes" id="UP000176608"/>
    </source>
</evidence>
<evidence type="ECO:0000313" key="3">
    <source>
        <dbReference type="EMBL" id="OGC47865.1"/>
    </source>
</evidence>
<keyword evidence="2" id="KW-1133">Transmembrane helix</keyword>
<evidence type="ECO:0000256" key="2">
    <source>
        <dbReference type="SAM" id="Phobius"/>
    </source>
</evidence>
<keyword evidence="2" id="KW-0812">Transmembrane</keyword>
<dbReference type="EMBL" id="MEVA01000002">
    <property type="protein sequence ID" value="OGC47865.1"/>
    <property type="molecule type" value="Genomic_DNA"/>
</dbReference>
<feature type="compositionally biased region" description="Low complexity" evidence="1">
    <location>
        <begin position="37"/>
        <end position="59"/>
    </location>
</feature>
<accession>A0A1F4USC2</accession>
<gene>
    <name evidence="3" type="ORF">A2886_03315</name>
</gene>
<organism evidence="3 4">
    <name type="scientific">candidate division WWE3 bacterium RIFCSPHIGHO2_01_FULL_42_13</name>
    <dbReference type="NCBI Taxonomy" id="1802617"/>
    <lineage>
        <taxon>Bacteria</taxon>
        <taxon>Katanobacteria</taxon>
    </lineage>
</organism>
<dbReference type="STRING" id="1802617.A2886_03315"/>
<proteinExistence type="predicted"/>
<sequence>MAEEIRGQIPQIGNEPPVNPTPPTPELAQPEPELSLPAGVPADVAPVPTTPAETPTEVVPTPPAPSPPTMESGPANVSQKPNLAKYGILGLITLLVVAGVLAGYMFLRGMAVPKEIPVIVEVQESTETTATQTQQDTDTTSLDALEKNFDEISMQLETLEEDMTFEQNTNLTSPEF</sequence>
<keyword evidence="2" id="KW-0472">Membrane</keyword>
<feature type="region of interest" description="Disordered" evidence="1">
    <location>
        <begin position="1"/>
        <end position="76"/>
    </location>
</feature>